<dbReference type="InterPro" id="IPR008242">
    <property type="entry name" value="Chor_mutase/pphenate_deHydtase"/>
</dbReference>
<dbReference type="CDD" id="cd04905">
    <property type="entry name" value="ACT_CM-PDT"/>
    <property type="match status" value="1"/>
</dbReference>
<evidence type="ECO:0000256" key="3">
    <source>
        <dbReference type="ARBA" id="ARBA00021872"/>
    </source>
</evidence>
<evidence type="ECO:0000256" key="9">
    <source>
        <dbReference type="PIRSR" id="PIRSR001500-2"/>
    </source>
</evidence>
<evidence type="ECO:0000259" key="12">
    <source>
        <dbReference type="PROSITE" id="PS51671"/>
    </source>
</evidence>
<evidence type="ECO:0000256" key="8">
    <source>
        <dbReference type="ARBA" id="ARBA00047848"/>
    </source>
</evidence>
<dbReference type="PIRSF" id="PIRSF001500">
    <property type="entry name" value="Chor_mut_pdt_Ppr"/>
    <property type="match status" value="1"/>
</dbReference>
<evidence type="ECO:0000256" key="2">
    <source>
        <dbReference type="ARBA" id="ARBA00013147"/>
    </source>
</evidence>
<accession>A0A120KL15</accession>
<dbReference type="GO" id="GO:0004664">
    <property type="term" value="F:prephenate dehydratase activity"/>
    <property type="evidence" value="ECO:0007669"/>
    <property type="project" value="UniProtKB-UniRule"/>
</dbReference>
<dbReference type="SUPFAM" id="SSF55021">
    <property type="entry name" value="ACT-like"/>
    <property type="match status" value="1"/>
</dbReference>
<keyword evidence="7 10" id="KW-0456">Lyase</keyword>
<comment type="pathway">
    <text evidence="1 10">Amino-acid biosynthesis; L-phenylalanine biosynthesis; phenylpyruvate from prephenate: step 1/1.</text>
</comment>
<proteinExistence type="predicted"/>
<dbReference type="PANTHER" id="PTHR21022:SF19">
    <property type="entry name" value="PREPHENATE DEHYDRATASE-RELATED"/>
    <property type="match status" value="1"/>
</dbReference>
<gene>
    <name evidence="10" type="primary">pheA</name>
    <name evidence="13" type="ORF">AXF14_04125</name>
</gene>
<comment type="catalytic activity">
    <reaction evidence="8 10">
        <text>prephenate + H(+) = 3-phenylpyruvate + CO2 + H2O</text>
        <dbReference type="Rhea" id="RHEA:21648"/>
        <dbReference type="ChEBI" id="CHEBI:15377"/>
        <dbReference type="ChEBI" id="CHEBI:15378"/>
        <dbReference type="ChEBI" id="CHEBI:16526"/>
        <dbReference type="ChEBI" id="CHEBI:18005"/>
        <dbReference type="ChEBI" id="CHEBI:29934"/>
        <dbReference type="EC" id="4.2.1.51"/>
    </reaction>
</comment>
<name>A0A120KL15_ACTRD</name>
<dbReference type="PROSITE" id="PS51671">
    <property type="entry name" value="ACT"/>
    <property type="match status" value="1"/>
</dbReference>
<dbReference type="PROSITE" id="PS51171">
    <property type="entry name" value="PREPHENATE_DEHYDR_3"/>
    <property type="match status" value="1"/>
</dbReference>
<keyword evidence="4 10" id="KW-0028">Amino-acid biosynthesis</keyword>
<dbReference type="Proteomes" id="UP000065220">
    <property type="component" value="Chromosome"/>
</dbReference>
<dbReference type="EC" id="4.2.1.51" evidence="2 10"/>
<protein>
    <recommendedName>
        <fullName evidence="3 10">Prephenate dehydratase</fullName>
        <shortName evidence="10">PDT</shortName>
        <ecNumber evidence="2 10">4.2.1.51</ecNumber>
    </recommendedName>
</protein>
<dbReference type="OrthoDB" id="9802281at2"/>
<dbReference type="InterPro" id="IPR001086">
    <property type="entry name" value="Preph_deHydtase"/>
</dbReference>
<dbReference type="STRING" id="111015.AXF14_04125"/>
<dbReference type="EMBL" id="CP014228">
    <property type="protein sequence ID" value="AMD86929.1"/>
    <property type="molecule type" value="Genomic_DNA"/>
</dbReference>
<dbReference type="GO" id="GO:0009094">
    <property type="term" value="P:L-phenylalanine biosynthetic process"/>
    <property type="evidence" value="ECO:0007669"/>
    <property type="project" value="UniProtKB-UniPathway"/>
</dbReference>
<evidence type="ECO:0000256" key="6">
    <source>
        <dbReference type="ARBA" id="ARBA00023222"/>
    </source>
</evidence>
<organism evidence="13 14">
    <name type="scientific">Actinomyces radicidentis</name>
    <dbReference type="NCBI Taxonomy" id="111015"/>
    <lineage>
        <taxon>Bacteria</taxon>
        <taxon>Bacillati</taxon>
        <taxon>Actinomycetota</taxon>
        <taxon>Actinomycetes</taxon>
        <taxon>Actinomycetales</taxon>
        <taxon>Actinomycetaceae</taxon>
        <taxon>Actinomyces</taxon>
    </lineage>
</organism>
<evidence type="ECO:0000256" key="1">
    <source>
        <dbReference type="ARBA" id="ARBA00004741"/>
    </source>
</evidence>
<evidence type="ECO:0000256" key="4">
    <source>
        <dbReference type="ARBA" id="ARBA00022605"/>
    </source>
</evidence>
<dbReference type="Pfam" id="PF01842">
    <property type="entry name" value="ACT"/>
    <property type="match status" value="1"/>
</dbReference>
<dbReference type="RefSeq" id="WP_067941068.1">
    <property type="nucleotide sequence ID" value="NZ_CAUHMM010000007.1"/>
</dbReference>
<evidence type="ECO:0000313" key="13">
    <source>
        <dbReference type="EMBL" id="AMD86929.1"/>
    </source>
</evidence>
<dbReference type="Gene3D" id="3.40.190.10">
    <property type="entry name" value="Periplasmic binding protein-like II"/>
    <property type="match status" value="2"/>
</dbReference>
<keyword evidence="5 10" id="KW-0057">Aromatic amino acid biosynthesis</keyword>
<dbReference type="Pfam" id="PF00800">
    <property type="entry name" value="PDT"/>
    <property type="match status" value="1"/>
</dbReference>
<dbReference type="NCBIfam" id="NF008865">
    <property type="entry name" value="PRK11898.1"/>
    <property type="match status" value="1"/>
</dbReference>
<dbReference type="Gene3D" id="3.30.70.260">
    <property type="match status" value="1"/>
</dbReference>
<dbReference type="InterPro" id="IPR002912">
    <property type="entry name" value="ACT_dom"/>
</dbReference>
<feature type="domain" description="ACT" evidence="12">
    <location>
        <begin position="212"/>
        <end position="289"/>
    </location>
</feature>
<dbReference type="FunFam" id="3.40.190.10:FF:000064">
    <property type="entry name" value="Prephenate dehydratase"/>
    <property type="match status" value="1"/>
</dbReference>
<dbReference type="InterPro" id="IPR045865">
    <property type="entry name" value="ACT-like_dom_sf"/>
</dbReference>
<evidence type="ECO:0000256" key="10">
    <source>
        <dbReference type="RuleBase" id="RU361254"/>
    </source>
</evidence>
<keyword evidence="6 10" id="KW-0584">Phenylalanine biosynthesis</keyword>
<dbReference type="AlphaFoldDB" id="A0A120KL15"/>
<evidence type="ECO:0000313" key="14">
    <source>
        <dbReference type="Proteomes" id="UP000065220"/>
    </source>
</evidence>
<evidence type="ECO:0000259" key="11">
    <source>
        <dbReference type="PROSITE" id="PS51171"/>
    </source>
</evidence>
<dbReference type="KEGG" id="ard:AXF14_04125"/>
<feature type="site" description="Essential for prephenate dehydratase activity" evidence="9">
    <location>
        <position position="190"/>
    </location>
</feature>
<feature type="domain" description="Prephenate dehydratase" evidence="11">
    <location>
        <begin position="14"/>
        <end position="197"/>
    </location>
</feature>
<evidence type="ECO:0000256" key="5">
    <source>
        <dbReference type="ARBA" id="ARBA00023141"/>
    </source>
</evidence>
<dbReference type="GO" id="GO:0005737">
    <property type="term" value="C:cytoplasm"/>
    <property type="evidence" value="ECO:0007669"/>
    <property type="project" value="TreeGrafter"/>
</dbReference>
<dbReference type="SUPFAM" id="SSF53850">
    <property type="entry name" value="Periplasmic binding protein-like II"/>
    <property type="match status" value="1"/>
</dbReference>
<keyword evidence="14" id="KW-1185">Reference proteome</keyword>
<sequence>MTSQSSPTAQAAPTWSFLGPAGTFTEMALRQVAPDDVVLDPCQDVPTALDRVRDRNADAAVVPIENSVEGGVNATLDNLVAGAPLVITAEMAVPITFVLAGREGTTLTDVTAISTHPHAWAQCRGWVHQHLPEASYVAGTSTSAPAKALAAAEDPGRLDYQAVLCNPLAAEQYGLTVIAGGVADNPGAVTRFVKVTRPGRVGPSTGADKTTLLVQAPAERAGALLAMLQQFATRGVNLTRIESRPTGDALGRYRFSIDVEGHIRDERVQAAFIGLHRTCPFVRFLGSYPRLDGAQVVVPAGTSDKDFIVARSWVGDLLDGRTL</sequence>
<reference evidence="14" key="1">
    <citation type="submission" date="2016-02" db="EMBL/GenBank/DDBJ databases">
        <authorList>
            <person name="Holder M.E."/>
            <person name="Ajami N.J."/>
            <person name="Petrosino J.F."/>
        </authorList>
    </citation>
    <scope>NUCLEOTIDE SEQUENCE [LARGE SCALE GENOMIC DNA]</scope>
    <source>
        <strain evidence="14">CCUG 36733</strain>
    </source>
</reference>
<dbReference type="InterPro" id="IPR018528">
    <property type="entry name" value="Preph_deHydtase_CS"/>
</dbReference>
<dbReference type="PROSITE" id="PS00857">
    <property type="entry name" value="PREPHENATE_DEHYDR_1"/>
    <property type="match status" value="1"/>
</dbReference>
<dbReference type="UniPathway" id="UPA00121">
    <property type="reaction ID" value="UER00345"/>
</dbReference>
<dbReference type="PANTHER" id="PTHR21022">
    <property type="entry name" value="PREPHENATE DEHYDRATASE P PROTEIN"/>
    <property type="match status" value="1"/>
</dbReference>
<evidence type="ECO:0000256" key="7">
    <source>
        <dbReference type="ARBA" id="ARBA00023239"/>
    </source>
</evidence>
<dbReference type="PROSITE" id="PS00858">
    <property type="entry name" value="PREPHENATE_DEHYDR_2"/>
    <property type="match status" value="1"/>
</dbReference>
<dbReference type="FunFam" id="3.30.70.260:FF:000012">
    <property type="entry name" value="Prephenate dehydratase"/>
    <property type="match status" value="1"/>
</dbReference>
<dbReference type="CDD" id="cd13632">
    <property type="entry name" value="PBP2_Aa-PDT_like"/>
    <property type="match status" value="1"/>
</dbReference>